<feature type="compositionally biased region" description="Basic and acidic residues" evidence="4">
    <location>
        <begin position="35"/>
        <end position="47"/>
    </location>
</feature>
<keyword evidence="5" id="KW-1133">Transmembrane helix</keyword>
<evidence type="ECO:0000256" key="1">
    <source>
        <dbReference type="ARBA" id="ARBA00022676"/>
    </source>
</evidence>
<evidence type="ECO:0000256" key="3">
    <source>
        <dbReference type="ARBA" id="ARBA00023180"/>
    </source>
</evidence>
<dbReference type="EMBL" id="HBFP01006850">
    <property type="protein sequence ID" value="CAD8820507.1"/>
    <property type="molecule type" value="Transcribed_RNA"/>
</dbReference>
<proteinExistence type="predicted"/>
<sequence length="611" mass="69378">MGGKESKRSVFDESGSDEDRNGSSNSVKVTLAAPSDHDKGEGSEIHIESQPTTPSHHYQSPSVARRNQQQTPDSSPTSTPLQAKRKSRKSKRKKIAQTSSFVLILCLVALIAVLSQRSLISKLYYLLGFPSIYNKFDPNALRYTYVQKDGTGAVVLSPLCLAPVGKSMLEKIGSSKRNSNGVRLLVPTETRSCASIHIHGMIVKVDSSTTLCEKYEKATLQRANLPLLESEPMETLLSADRNGRIAWIREDTLIMQFEKEGSVDKEGWFEQAAMISHVKNNPSMYKLSGTSVNSMILLFNLSYAEEFRRENPFLDGILASAIYPGIIDRKAPFNVMMPGIIRARDGTLKTITDELLHSANGGSDKWNRVCFKNAILPSRLMDKLYTGNQELWYSTAENTGNSYEYYANKNIAPRDWEFFRKQTFSRLGLVTNVQIERKVVYIRRNKTRILDSEGETKLLEYMNNLASRYTFDVRVLDFDSLSFDAQVKVTHTASILVGIHGHNLLHSYFMQPRTALVEILPYAFTSRRYVEGVARRLRYYAVPLSSGNDTYYPGLSQFYGDKPRCMRESLECLSRFRYDFETMNFTNGDAEHFRNKFSRALIYAQQQFFPE</sequence>
<feature type="compositionally biased region" description="Basic and acidic residues" evidence="4">
    <location>
        <begin position="1"/>
        <end position="21"/>
    </location>
</feature>
<feature type="domain" description="Glycosyltransferase 61 catalytic" evidence="6">
    <location>
        <begin position="410"/>
        <end position="517"/>
    </location>
</feature>
<feature type="compositionally biased region" description="Basic residues" evidence="4">
    <location>
        <begin position="83"/>
        <end position="92"/>
    </location>
</feature>
<gene>
    <name evidence="7" type="ORF">TOLI1172_LOCUS4899</name>
</gene>
<keyword evidence="2" id="KW-0808">Transferase</keyword>
<dbReference type="AlphaFoldDB" id="A0A7S1ES80"/>
<evidence type="ECO:0000259" key="6">
    <source>
        <dbReference type="Pfam" id="PF04577"/>
    </source>
</evidence>
<feature type="transmembrane region" description="Helical" evidence="5">
    <location>
        <begin position="95"/>
        <end position="114"/>
    </location>
</feature>
<evidence type="ECO:0000313" key="7">
    <source>
        <dbReference type="EMBL" id="CAD8820507.1"/>
    </source>
</evidence>
<accession>A0A7S1ES80</accession>
<dbReference type="Pfam" id="PF04577">
    <property type="entry name" value="Glyco_transf_61"/>
    <property type="match status" value="1"/>
</dbReference>
<keyword evidence="1" id="KW-0328">Glycosyltransferase</keyword>
<organism evidence="7">
    <name type="scientific">Timspurckia oligopyrenoides</name>
    <dbReference type="NCBI Taxonomy" id="708627"/>
    <lineage>
        <taxon>Eukaryota</taxon>
        <taxon>Rhodophyta</taxon>
        <taxon>Bangiophyceae</taxon>
        <taxon>Porphyridiales</taxon>
        <taxon>Porphyridiaceae</taxon>
        <taxon>Timspurckia</taxon>
    </lineage>
</organism>
<dbReference type="GO" id="GO:0016757">
    <property type="term" value="F:glycosyltransferase activity"/>
    <property type="evidence" value="ECO:0007669"/>
    <property type="project" value="UniProtKB-KW"/>
</dbReference>
<name>A0A7S1ES80_9RHOD</name>
<keyword evidence="5" id="KW-0472">Membrane</keyword>
<keyword evidence="5" id="KW-0812">Transmembrane</keyword>
<dbReference type="PANTHER" id="PTHR20961">
    <property type="entry name" value="GLYCOSYLTRANSFERASE"/>
    <property type="match status" value="1"/>
</dbReference>
<keyword evidence="3" id="KW-0325">Glycoprotein</keyword>
<protein>
    <recommendedName>
        <fullName evidence="6">Glycosyltransferase 61 catalytic domain-containing protein</fullName>
    </recommendedName>
</protein>
<dbReference type="InterPro" id="IPR007657">
    <property type="entry name" value="Glycosyltransferase_61"/>
</dbReference>
<reference evidence="7" key="1">
    <citation type="submission" date="2021-01" db="EMBL/GenBank/DDBJ databases">
        <authorList>
            <person name="Corre E."/>
            <person name="Pelletier E."/>
            <person name="Niang G."/>
            <person name="Scheremetjew M."/>
            <person name="Finn R."/>
            <person name="Kale V."/>
            <person name="Holt S."/>
            <person name="Cochrane G."/>
            <person name="Meng A."/>
            <person name="Brown T."/>
            <person name="Cohen L."/>
        </authorList>
    </citation>
    <scope>NUCLEOTIDE SEQUENCE</scope>
    <source>
        <strain evidence="7">CCMP3278</strain>
    </source>
</reference>
<feature type="compositionally biased region" description="Polar residues" evidence="4">
    <location>
        <begin position="49"/>
        <end position="81"/>
    </location>
</feature>
<feature type="region of interest" description="Disordered" evidence="4">
    <location>
        <begin position="1"/>
        <end position="92"/>
    </location>
</feature>
<evidence type="ECO:0000256" key="5">
    <source>
        <dbReference type="SAM" id="Phobius"/>
    </source>
</evidence>
<dbReference type="InterPro" id="IPR049625">
    <property type="entry name" value="Glyco_transf_61_cat"/>
</dbReference>
<evidence type="ECO:0000256" key="4">
    <source>
        <dbReference type="SAM" id="MobiDB-lite"/>
    </source>
</evidence>
<evidence type="ECO:0000256" key="2">
    <source>
        <dbReference type="ARBA" id="ARBA00022679"/>
    </source>
</evidence>